<gene>
    <name evidence="1" type="ORF">SAMN05660297_03286</name>
</gene>
<protein>
    <submittedName>
        <fullName evidence="1">Thioredoxin</fullName>
    </submittedName>
</protein>
<sequence>MTFRELFQLGSSFEAFLDMDQDINREKTLEIYKNIVVEDTLEDRIKKIENPIHVLAFAEIWCPDCMINVPALQKMQDINPKLKISILPREENEMHMQSYKVGGKVKIPTFVILDDAFQEKGVFIETPKILKDIVGKGNQVEVIVAKRKYRKGEYINSTIEEIIEIINRK</sequence>
<evidence type="ECO:0000313" key="1">
    <source>
        <dbReference type="EMBL" id="SET72686.1"/>
    </source>
</evidence>
<reference evidence="1 2" key="1">
    <citation type="submission" date="2016-10" db="EMBL/GenBank/DDBJ databases">
        <authorList>
            <person name="de Groot N.N."/>
        </authorList>
    </citation>
    <scope>NUCLEOTIDE SEQUENCE [LARGE SCALE GENOMIC DNA]</scope>
    <source>
        <strain evidence="1 2">DSM 18979</strain>
    </source>
</reference>
<dbReference type="STRING" id="426128.SAMN05660297_03286"/>
<keyword evidence="2" id="KW-1185">Reference proteome</keyword>
<organism evidence="1 2">
    <name type="scientific">Natronincola peptidivorans</name>
    <dbReference type="NCBI Taxonomy" id="426128"/>
    <lineage>
        <taxon>Bacteria</taxon>
        <taxon>Bacillati</taxon>
        <taxon>Bacillota</taxon>
        <taxon>Clostridia</taxon>
        <taxon>Peptostreptococcales</taxon>
        <taxon>Natronincolaceae</taxon>
        <taxon>Natronincola</taxon>
    </lineage>
</organism>
<accession>A0A1I0GNS5</accession>
<dbReference type="Pfam" id="PF14595">
    <property type="entry name" value="Thioredoxin_9"/>
    <property type="match status" value="1"/>
</dbReference>
<evidence type="ECO:0000313" key="2">
    <source>
        <dbReference type="Proteomes" id="UP000199568"/>
    </source>
</evidence>
<dbReference type="Gene3D" id="3.40.30.10">
    <property type="entry name" value="Glutaredoxin"/>
    <property type="match status" value="1"/>
</dbReference>
<dbReference type="OrthoDB" id="6120799at2"/>
<dbReference type="AlphaFoldDB" id="A0A1I0GNS5"/>
<dbReference type="SUPFAM" id="SSF52833">
    <property type="entry name" value="Thioredoxin-like"/>
    <property type="match status" value="1"/>
</dbReference>
<dbReference type="InterPro" id="IPR036249">
    <property type="entry name" value="Thioredoxin-like_sf"/>
</dbReference>
<dbReference type="Proteomes" id="UP000199568">
    <property type="component" value="Unassembled WGS sequence"/>
</dbReference>
<dbReference type="EMBL" id="FOHU01000024">
    <property type="protein sequence ID" value="SET72686.1"/>
    <property type="molecule type" value="Genomic_DNA"/>
</dbReference>
<proteinExistence type="predicted"/>
<dbReference type="RefSeq" id="WP_090446501.1">
    <property type="nucleotide sequence ID" value="NZ_FOHU01000024.1"/>
</dbReference>
<name>A0A1I0GNS5_9FIRM</name>